<keyword evidence="1" id="KW-1133">Transmembrane helix</keyword>
<dbReference type="RefSeq" id="WP_169457518.1">
    <property type="nucleotide sequence ID" value="NZ_CP051774.1"/>
</dbReference>
<dbReference type="AlphaFoldDB" id="A0A858RQ72"/>
<dbReference type="EMBL" id="CP051774">
    <property type="protein sequence ID" value="QJE99032.1"/>
    <property type="molecule type" value="Genomic_DNA"/>
</dbReference>
<dbReference type="KEGG" id="luo:HHL09_25715"/>
<accession>A0A858RQ72</accession>
<feature type="transmembrane region" description="Helical" evidence="1">
    <location>
        <begin position="126"/>
        <end position="147"/>
    </location>
</feature>
<keyword evidence="1" id="KW-0472">Membrane</keyword>
<evidence type="ECO:0000256" key="1">
    <source>
        <dbReference type="SAM" id="Phobius"/>
    </source>
</evidence>
<sequence>MELNWPYEPSNWSSFLGECAWYLVPGLALHLVLLVPSLPVFWFLLRPLRASGRWLKVALVFHATLLVAGMLANGLWSCVIRGRLYWSTDYISDFSAFYPISQGVIDFRFGDQAGALNGISLAYLNGIWMVFALGVWVTAFLVSGFYVGRREVLFFEFEQRGRMRFTGER</sequence>
<name>A0A858RQ72_9BACT</name>
<reference evidence="2 3" key="1">
    <citation type="submission" date="2020-04" db="EMBL/GenBank/DDBJ databases">
        <title>Luteolibacter sp. G-1-1-1 isolated from soil.</title>
        <authorList>
            <person name="Dahal R.H."/>
        </authorList>
    </citation>
    <scope>NUCLEOTIDE SEQUENCE [LARGE SCALE GENOMIC DNA]</scope>
    <source>
        <strain evidence="2 3">G-1-1-1</strain>
    </source>
</reference>
<dbReference type="Proteomes" id="UP000501812">
    <property type="component" value="Chromosome"/>
</dbReference>
<protein>
    <submittedName>
        <fullName evidence="2">Uncharacterized protein</fullName>
    </submittedName>
</protein>
<keyword evidence="3" id="KW-1185">Reference proteome</keyword>
<keyword evidence="1" id="KW-0812">Transmembrane</keyword>
<feature type="transmembrane region" description="Helical" evidence="1">
    <location>
        <begin position="20"/>
        <end position="45"/>
    </location>
</feature>
<evidence type="ECO:0000313" key="2">
    <source>
        <dbReference type="EMBL" id="QJE99032.1"/>
    </source>
</evidence>
<evidence type="ECO:0000313" key="3">
    <source>
        <dbReference type="Proteomes" id="UP000501812"/>
    </source>
</evidence>
<organism evidence="2 3">
    <name type="scientific">Luteolibacter luteus</name>
    <dbReference type="NCBI Taxonomy" id="2728835"/>
    <lineage>
        <taxon>Bacteria</taxon>
        <taxon>Pseudomonadati</taxon>
        <taxon>Verrucomicrobiota</taxon>
        <taxon>Verrucomicrobiia</taxon>
        <taxon>Verrucomicrobiales</taxon>
        <taxon>Verrucomicrobiaceae</taxon>
        <taxon>Luteolibacter</taxon>
    </lineage>
</organism>
<feature type="transmembrane region" description="Helical" evidence="1">
    <location>
        <begin position="57"/>
        <end position="76"/>
    </location>
</feature>
<proteinExistence type="predicted"/>
<gene>
    <name evidence="2" type="ORF">HHL09_25715</name>
</gene>